<gene>
    <name evidence="11" type="ORF">FNU76_04005</name>
</gene>
<keyword evidence="6" id="KW-0067">ATP-binding</keyword>
<dbReference type="PANTHER" id="PTHR11550:SF0">
    <property type="entry name" value="CTP SYNTHASE-RELATED"/>
    <property type="match status" value="1"/>
</dbReference>
<dbReference type="InterPro" id="IPR017926">
    <property type="entry name" value="GATASE"/>
</dbReference>
<organism evidence="11 12">
    <name type="scientific">Chitinimonas arctica</name>
    <dbReference type="NCBI Taxonomy" id="2594795"/>
    <lineage>
        <taxon>Bacteria</taxon>
        <taxon>Pseudomonadati</taxon>
        <taxon>Pseudomonadota</taxon>
        <taxon>Betaproteobacteria</taxon>
        <taxon>Neisseriales</taxon>
        <taxon>Chitinibacteraceae</taxon>
        <taxon>Chitinimonas</taxon>
    </lineage>
</organism>
<comment type="similarity">
    <text evidence="2">Belongs to the CTP synthase family.</text>
</comment>
<dbReference type="GO" id="GO:0003883">
    <property type="term" value="F:CTP synthase activity"/>
    <property type="evidence" value="ECO:0007669"/>
    <property type="project" value="UniProtKB-EC"/>
</dbReference>
<dbReference type="EC" id="6.3.4.2" evidence="3"/>
<dbReference type="NCBIfam" id="NF004836">
    <property type="entry name" value="PRK06186.1"/>
    <property type="match status" value="1"/>
</dbReference>
<proteinExistence type="inferred from homology"/>
<evidence type="ECO:0000256" key="7">
    <source>
        <dbReference type="ARBA" id="ARBA00022962"/>
    </source>
</evidence>
<accession>A0A516SBQ9</accession>
<dbReference type="InterPro" id="IPR029062">
    <property type="entry name" value="Class_I_gatase-like"/>
</dbReference>
<keyword evidence="12" id="KW-1185">Reference proteome</keyword>
<evidence type="ECO:0000256" key="2">
    <source>
        <dbReference type="ARBA" id="ARBA00007533"/>
    </source>
</evidence>
<evidence type="ECO:0000256" key="1">
    <source>
        <dbReference type="ARBA" id="ARBA00005171"/>
    </source>
</evidence>
<comment type="catalytic activity">
    <reaction evidence="9">
        <text>UTP + L-glutamine + ATP + H2O = CTP + L-glutamate + ADP + phosphate + 2 H(+)</text>
        <dbReference type="Rhea" id="RHEA:26426"/>
        <dbReference type="ChEBI" id="CHEBI:15377"/>
        <dbReference type="ChEBI" id="CHEBI:15378"/>
        <dbReference type="ChEBI" id="CHEBI:29985"/>
        <dbReference type="ChEBI" id="CHEBI:30616"/>
        <dbReference type="ChEBI" id="CHEBI:37563"/>
        <dbReference type="ChEBI" id="CHEBI:43474"/>
        <dbReference type="ChEBI" id="CHEBI:46398"/>
        <dbReference type="ChEBI" id="CHEBI:58359"/>
        <dbReference type="ChEBI" id="CHEBI:456216"/>
        <dbReference type="EC" id="6.3.4.2"/>
    </reaction>
</comment>
<comment type="pathway">
    <text evidence="1">Pyrimidine metabolism; CTP biosynthesis via de novo pathway; CTP from UDP: step 2/2.</text>
</comment>
<keyword evidence="7" id="KW-0315">Glutamine amidotransferase</keyword>
<dbReference type="OrthoDB" id="9801107at2"/>
<evidence type="ECO:0000256" key="6">
    <source>
        <dbReference type="ARBA" id="ARBA00022840"/>
    </source>
</evidence>
<dbReference type="Proteomes" id="UP000317550">
    <property type="component" value="Chromosome"/>
</dbReference>
<dbReference type="GO" id="GO:0042802">
    <property type="term" value="F:identical protein binding"/>
    <property type="evidence" value="ECO:0007669"/>
    <property type="project" value="TreeGrafter"/>
</dbReference>
<name>A0A516SBQ9_9NEIS</name>
<evidence type="ECO:0000256" key="5">
    <source>
        <dbReference type="ARBA" id="ARBA00022741"/>
    </source>
</evidence>
<dbReference type="UniPathway" id="UPA00159">
    <property type="reaction ID" value="UER00277"/>
</dbReference>
<protein>
    <recommendedName>
        <fullName evidence="3">CTP synthase (glutamine hydrolyzing)</fullName>
        <ecNumber evidence="3">6.3.4.2</ecNumber>
    </recommendedName>
</protein>
<dbReference type="RefSeq" id="WP_143856507.1">
    <property type="nucleotide sequence ID" value="NZ_CP041730.1"/>
</dbReference>
<dbReference type="Gene3D" id="3.40.50.880">
    <property type="match status" value="1"/>
</dbReference>
<keyword evidence="4" id="KW-0436">Ligase</keyword>
<dbReference type="GO" id="GO:0005829">
    <property type="term" value="C:cytosol"/>
    <property type="evidence" value="ECO:0007669"/>
    <property type="project" value="TreeGrafter"/>
</dbReference>
<reference evidence="12" key="1">
    <citation type="submission" date="2019-07" db="EMBL/GenBank/DDBJ databases">
        <title>Chitinimonas sp. nov., isolated from Ny-Alesund, arctica soil.</title>
        <authorList>
            <person name="Xu Q."/>
            <person name="Peng F."/>
        </authorList>
    </citation>
    <scope>NUCLEOTIDE SEQUENCE [LARGE SCALE GENOMIC DNA]</scope>
    <source>
        <strain evidence="12">R3-44</strain>
    </source>
</reference>
<dbReference type="GO" id="GO:0019856">
    <property type="term" value="P:pyrimidine nucleobase biosynthetic process"/>
    <property type="evidence" value="ECO:0007669"/>
    <property type="project" value="TreeGrafter"/>
</dbReference>
<evidence type="ECO:0000256" key="3">
    <source>
        <dbReference type="ARBA" id="ARBA00012291"/>
    </source>
</evidence>
<evidence type="ECO:0000256" key="4">
    <source>
        <dbReference type="ARBA" id="ARBA00022598"/>
    </source>
</evidence>
<sequence>MSMQTVHIALVGDHDKTVPAHQAIPIALHQAAEQLGLAVSFEWLPTDGITHARSLAGFDGIWCVPASPYRDMDGALLAIRHAREQGIPFLGSCGGFQHALIEYARNQLGWQDAVHGETTPDGKCLVIAPLACALVEVRGGIQLVAGSHIAQAYGTVEIDEGYHCRYGLNPAFAEQLLSGPLRASGHDANGEIRAVELTSHPFFVATLFQSERAALAGRLPPLAAAFLQACAKGSS</sequence>
<dbReference type="KEGG" id="cari:FNU76_04005"/>
<dbReference type="InterPro" id="IPR004468">
    <property type="entry name" value="CTP_synthase"/>
</dbReference>
<evidence type="ECO:0000256" key="9">
    <source>
        <dbReference type="ARBA" id="ARBA00047781"/>
    </source>
</evidence>
<keyword evidence="8" id="KW-0665">Pyrimidine biosynthesis</keyword>
<dbReference type="PANTHER" id="PTHR11550">
    <property type="entry name" value="CTP SYNTHASE"/>
    <property type="match status" value="1"/>
</dbReference>
<evidence type="ECO:0000313" key="11">
    <source>
        <dbReference type="EMBL" id="QDQ25582.1"/>
    </source>
</evidence>
<keyword evidence="5" id="KW-0547">Nucleotide-binding</keyword>
<dbReference type="AlphaFoldDB" id="A0A516SBQ9"/>
<dbReference type="GO" id="GO:0044210">
    <property type="term" value="P:'de novo' CTP biosynthetic process"/>
    <property type="evidence" value="ECO:0007669"/>
    <property type="project" value="UniProtKB-UniPathway"/>
</dbReference>
<evidence type="ECO:0000256" key="8">
    <source>
        <dbReference type="ARBA" id="ARBA00022975"/>
    </source>
</evidence>
<dbReference type="Pfam" id="PF00117">
    <property type="entry name" value="GATase"/>
    <property type="match status" value="1"/>
</dbReference>
<dbReference type="GO" id="GO:0005524">
    <property type="term" value="F:ATP binding"/>
    <property type="evidence" value="ECO:0007669"/>
    <property type="project" value="UniProtKB-KW"/>
</dbReference>
<dbReference type="EMBL" id="CP041730">
    <property type="protein sequence ID" value="QDQ25582.1"/>
    <property type="molecule type" value="Genomic_DNA"/>
</dbReference>
<dbReference type="SUPFAM" id="SSF52317">
    <property type="entry name" value="Class I glutamine amidotransferase-like"/>
    <property type="match status" value="1"/>
</dbReference>
<evidence type="ECO:0000259" key="10">
    <source>
        <dbReference type="Pfam" id="PF00117"/>
    </source>
</evidence>
<evidence type="ECO:0000313" key="12">
    <source>
        <dbReference type="Proteomes" id="UP000317550"/>
    </source>
</evidence>
<feature type="domain" description="Glutamine amidotransferase" evidence="10">
    <location>
        <begin position="27"/>
        <end position="125"/>
    </location>
</feature>